<keyword evidence="4 7" id="KW-0812">Transmembrane</keyword>
<feature type="transmembrane region" description="Helical" evidence="7">
    <location>
        <begin position="271"/>
        <end position="290"/>
    </location>
</feature>
<evidence type="ECO:0000256" key="1">
    <source>
        <dbReference type="ARBA" id="ARBA00004651"/>
    </source>
</evidence>
<evidence type="ECO:0000259" key="8">
    <source>
        <dbReference type="PROSITE" id="PS50850"/>
    </source>
</evidence>
<evidence type="ECO:0000256" key="6">
    <source>
        <dbReference type="ARBA" id="ARBA00023136"/>
    </source>
</evidence>
<protein>
    <recommendedName>
        <fullName evidence="8">Major facilitator superfamily (MFS) profile domain-containing protein</fullName>
    </recommendedName>
</protein>
<comment type="subcellular location">
    <subcellularLocation>
        <location evidence="1">Cell membrane</location>
        <topology evidence="1">Multi-pass membrane protein</topology>
    </subcellularLocation>
</comment>
<dbReference type="Gene3D" id="1.20.1250.20">
    <property type="entry name" value="MFS general substrate transporter like domains"/>
    <property type="match status" value="1"/>
</dbReference>
<dbReference type="GO" id="GO:0005886">
    <property type="term" value="C:plasma membrane"/>
    <property type="evidence" value="ECO:0007669"/>
    <property type="project" value="UniProtKB-SubCell"/>
</dbReference>
<evidence type="ECO:0000256" key="4">
    <source>
        <dbReference type="ARBA" id="ARBA00022692"/>
    </source>
</evidence>
<evidence type="ECO:0000256" key="2">
    <source>
        <dbReference type="ARBA" id="ARBA00022448"/>
    </source>
</evidence>
<dbReference type="EMBL" id="BART01001116">
    <property type="protein sequence ID" value="GAG62580.1"/>
    <property type="molecule type" value="Genomic_DNA"/>
</dbReference>
<feature type="transmembrane region" description="Helical" evidence="7">
    <location>
        <begin position="166"/>
        <end position="186"/>
    </location>
</feature>
<keyword evidence="5 7" id="KW-1133">Transmembrane helix</keyword>
<keyword evidence="3" id="KW-1003">Cell membrane</keyword>
<dbReference type="Pfam" id="PF05977">
    <property type="entry name" value="MFS_3"/>
    <property type="match status" value="1"/>
</dbReference>
<evidence type="ECO:0000256" key="5">
    <source>
        <dbReference type="ARBA" id="ARBA00022989"/>
    </source>
</evidence>
<evidence type="ECO:0000256" key="3">
    <source>
        <dbReference type="ARBA" id="ARBA00022475"/>
    </source>
</evidence>
<comment type="caution">
    <text evidence="9">The sequence shown here is derived from an EMBL/GenBank/DDBJ whole genome shotgun (WGS) entry which is preliminary data.</text>
</comment>
<dbReference type="InterPro" id="IPR020846">
    <property type="entry name" value="MFS_dom"/>
</dbReference>
<feature type="transmembrane region" description="Helical" evidence="7">
    <location>
        <begin position="89"/>
        <end position="109"/>
    </location>
</feature>
<feature type="transmembrane region" description="Helical" evidence="7">
    <location>
        <begin position="302"/>
        <end position="320"/>
    </location>
</feature>
<feature type="transmembrane region" description="Helical" evidence="7">
    <location>
        <begin position="326"/>
        <end position="344"/>
    </location>
</feature>
<dbReference type="GO" id="GO:0022857">
    <property type="term" value="F:transmembrane transporter activity"/>
    <property type="evidence" value="ECO:0007669"/>
    <property type="project" value="InterPro"/>
</dbReference>
<feature type="domain" description="Major facilitator superfamily (MFS) profile" evidence="8">
    <location>
        <begin position="235"/>
        <end position="398"/>
    </location>
</feature>
<dbReference type="InterPro" id="IPR036259">
    <property type="entry name" value="MFS_trans_sf"/>
</dbReference>
<feature type="transmembrane region" description="Helical" evidence="7">
    <location>
        <begin position="232"/>
        <end position="251"/>
    </location>
</feature>
<feature type="transmembrane region" description="Helical" evidence="7">
    <location>
        <begin position="26"/>
        <end position="50"/>
    </location>
</feature>
<reference evidence="9" key="1">
    <citation type="journal article" date="2014" name="Front. Microbiol.">
        <title>High frequency of phylogenetically diverse reductive dehalogenase-homologous genes in deep subseafloor sedimentary metagenomes.</title>
        <authorList>
            <person name="Kawai M."/>
            <person name="Futagami T."/>
            <person name="Toyoda A."/>
            <person name="Takaki Y."/>
            <person name="Nishi S."/>
            <person name="Hori S."/>
            <person name="Arai W."/>
            <person name="Tsubouchi T."/>
            <person name="Morono Y."/>
            <person name="Uchiyama I."/>
            <person name="Ito T."/>
            <person name="Fujiyama A."/>
            <person name="Inagaki F."/>
            <person name="Takami H."/>
        </authorList>
    </citation>
    <scope>NUCLEOTIDE SEQUENCE</scope>
    <source>
        <strain evidence="9">Expedition CK06-06</strain>
    </source>
</reference>
<proteinExistence type="predicted"/>
<keyword evidence="6 7" id="KW-0472">Membrane</keyword>
<evidence type="ECO:0000313" key="9">
    <source>
        <dbReference type="EMBL" id="GAG62580.1"/>
    </source>
</evidence>
<feature type="transmembrane region" description="Helical" evidence="7">
    <location>
        <begin position="115"/>
        <end position="132"/>
    </location>
</feature>
<dbReference type="PROSITE" id="PS50850">
    <property type="entry name" value="MFS"/>
    <property type="match status" value="1"/>
</dbReference>
<feature type="transmembrane region" description="Helical" evidence="7">
    <location>
        <begin position="365"/>
        <end position="390"/>
    </location>
</feature>
<dbReference type="CDD" id="cd06173">
    <property type="entry name" value="MFS_MefA_like"/>
    <property type="match status" value="1"/>
</dbReference>
<feature type="transmembrane region" description="Helical" evidence="7">
    <location>
        <begin position="56"/>
        <end position="82"/>
    </location>
</feature>
<evidence type="ECO:0000256" key="7">
    <source>
        <dbReference type="SAM" id="Phobius"/>
    </source>
</evidence>
<name>X0Z0S4_9ZZZZ</name>
<sequence>MEEDNIIAEKKEKVGYVQVLRNHDFFALWLGNLISVLGNDFHFIALLWLVNQLTKSTLSIGIVVTCTFLPHIFFGLFAGVFVDMWNRKITMIICDIIRAILVLLIPILYYSGLLQIWNICVIVFLISFLNIFHESANRSIIPNLVRPEELVTANSISEVSFQLTNIIGSALAGILISIIGSVNIFFIDSFTYLFSALMIFTIRFIAIQRDIRLEGVKDILARVWEGLKVIKTNSIILTLLIMMAIMNFALGPFNVLTPKLSEEILKAGPRGLGFIMASLSVGMLIGAFLLGRLGKRVPAGKSITLGILIAGLFFSIFALSKNIFNSLILVAMFGFSFAAPKVYAISVIQNSVPDSIRGRIFSIQMLLASIMVPLSPLSGFLYTISIYSIYNQEQSTSK</sequence>
<dbReference type="PANTHER" id="PTHR23513">
    <property type="entry name" value="INTEGRAL MEMBRANE EFFLUX PROTEIN-RELATED"/>
    <property type="match status" value="1"/>
</dbReference>
<dbReference type="AlphaFoldDB" id="X0Z0S4"/>
<keyword evidence="2" id="KW-0813">Transport</keyword>
<dbReference type="PANTHER" id="PTHR23513:SF6">
    <property type="entry name" value="MAJOR FACILITATOR SUPERFAMILY ASSOCIATED DOMAIN-CONTAINING PROTEIN"/>
    <property type="match status" value="1"/>
</dbReference>
<gene>
    <name evidence="9" type="ORF">S01H4_04232</name>
</gene>
<organism evidence="9">
    <name type="scientific">marine sediment metagenome</name>
    <dbReference type="NCBI Taxonomy" id="412755"/>
    <lineage>
        <taxon>unclassified sequences</taxon>
        <taxon>metagenomes</taxon>
        <taxon>ecological metagenomes</taxon>
    </lineage>
</organism>
<dbReference type="InterPro" id="IPR010290">
    <property type="entry name" value="TM_effector"/>
</dbReference>
<dbReference type="SUPFAM" id="SSF103473">
    <property type="entry name" value="MFS general substrate transporter"/>
    <property type="match status" value="1"/>
</dbReference>
<accession>X0Z0S4</accession>
<feature type="transmembrane region" description="Helical" evidence="7">
    <location>
        <begin position="192"/>
        <end position="211"/>
    </location>
</feature>